<dbReference type="InterPro" id="IPR040170">
    <property type="entry name" value="Cytosol_ACT"/>
</dbReference>
<comment type="similarity">
    <text evidence="1">Belongs to the acyl coenzyme A hydrolase family.</text>
</comment>
<dbReference type="EMBL" id="CP115667">
    <property type="protein sequence ID" value="WBW50552.1"/>
    <property type="molecule type" value="Genomic_DNA"/>
</dbReference>
<evidence type="ECO:0000313" key="6">
    <source>
        <dbReference type="Proteomes" id="UP001210339"/>
    </source>
</evidence>
<name>A0ABY7QUU8_9FIRM</name>
<sequence length="170" mass="18795">MQNIFTKSTADSRVSFSHATVPEDLNEGGHVYGARLLEWADNLSAVIAISHRRGGVTTASFDQFDFIRPIKLGDFVHAKGFISGTGPHSMEIFIKFIGEDSVTGDRYLAAVTFITYAARRLKEGEVVPGIVGDTEEEKTIIAGYEGRRMRVKEKIARNQALFTAINLEKD</sequence>
<dbReference type="RefSeq" id="WP_271192077.1">
    <property type="nucleotide sequence ID" value="NZ_CP115667.1"/>
</dbReference>
<evidence type="ECO:0000256" key="2">
    <source>
        <dbReference type="ARBA" id="ARBA00022801"/>
    </source>
</evidence>
<dbReference type="Pfam" id="PF03061">
    <property type="entry name" value="4HBT"/>
    <property type="match status" value="1"/>
</dbReference>
<keyword evidence="2 3" id="KW-0378">Hydrolase</keyword>
<dbReference type="Proteomes" id="UP001210339">
    <property type="component" value="Chromosome"/>
</dbReference>
<dbReference type="InterPro" id="IPR006683">
    <property type="entry name" value="Thioestr_dom"/>
</dbReference>
<evidence type="ECO:0000256" key="1">
    <source>
        <dbReference type="ARBA" id="ARBA00010458"/>
    </source>
</evidence>
<feature type="domain" description="HotDog ACOT-type" evidence="4">
    <location>
        <begin position="10"/>
        <end position="122"/>
    </location>
</feature>
<dbReference type="InterPro" id="IPR029069">
    <property type="entry name" value="HotDog_dom_sf"/>
</dbReference>
<proteinExistence type="inferred from homology"/>
<evidence type="ECO:0000259" key="4">
    <source>
        <dbReference type="PROSITE" id="PS51770"/>
    </source>
</evidence>
<gene>
    <name evidence="5" type="ORF">O6R05_03120</name>
</gene>
<dbReference type="SUPFAM" id="SSF54637">
    <property type="entry name" value="Thioesterase/thiol ester dehydrase-isomerase"/>
    <property type="match status" value="1"/>
</dbReference>
<dbReference type="Gene3D" id="3.10.129.10">
    <property type="entry name" value="Hotdog Thioesterase"/>
    <property type="match status" value="1"/>
</dbReference>
<protein>
    <submittedName>
        <fullName evidence="5">Acyl-CoA thioesterase</fullName>
    </submittedName>
</protein>
<organism evidence="5 6">
    <name type="scientific">Peptoniphilus equinus</name>
    <dbReference type="NCBI Taxonomy" id="3016343"/>
    <lineage>
        <taxon>Bacteria</taxon>
        <taxon>Bacillati</taxon>
        <taxon>Bacillota</taxon>
        <taxon>Tissierellia</taxon>
        <taxon>Tissierellales</taxon>
        <taxon>Peptoniphilaceae</taxon>
        <taxon>Peptoniphilus</taxon>
    </lineage>
</organism>
<dbReference type="CDD" id="cd03442">
    <property type="entry name" value="BFIT_BACH"/>
    <property type="match status" value="1"/>
</dbReference>
<dbReference type="PROSITE" id="PS51770">
    <property type="entry name" value="HOTDOG_ACOT"/>
    <property type="match status" value="1"/>
</dbReference>
<accession>A0ABY7QUU8</accession>
<dbReference type="PANTHER" id="PTHR11049">
    <property type="entry name" value="ACYL COENZYME A THIOESTER HYDROLASE"/>
    <property type="match status" value="1"/>
</dbReference>
<dbReference type="InterPro" id="IPR033120">
    <property type="entry name" value="HOTDOG_ACOT"/>
</dbReference>
<dbReference type="PANTHER" id="PTHR11049:SF24">
    <property type="entry name" value="CYTOSOLIC ACYL COENZYME A THIOESTER HYDROLASE"/>
    <property type="match status" value="1"/>
</dbReference>
<reference evidence="5 6" key="1">
    <citation type="submission" date="2023-01" db="EMBL/GenBank/DDBJ databases">
        <authorList>
            <person name="Lee S.H."/>
            <person name="Jung H.S."/>
            <person name="Yun J.U."/>
        </authorList>
    </citation>
    <scope>NUCLEOTIDE SEQUENCE [LARGE SCALE GENOMIC DNA]</scope>
    <source>
        <strain evidence="5 6">CBA3646</strain>
    </source>
</reference>
<evidence type="ECO:0000256" key="3">
    <source>
        <dbReference type="PROSITE-ProRule" id="PRU01106"/>
    </source>
</evidence>
<evidence type="ECO:0000313" key="5">
    <source>
        <dbReference type="EMBL" id="WBW50552.1"/>
    </source>
</evidence>
<keyword evidence="6" id="KW-1185">Reference proteome</keyword>